<dbReference type="InterPro" id="IPR001094">
    <property type="entry name" value="Flavdoxin-like"/>
</dbReference>
<dbReference type="Proteomes" id="UP001501153">
    <property type="component" value="Unassembled WGS sequence"/>
</dbReference>
<dbReference type="Gene3D" id="1.20.990.10">
    <property type="entry name" value="NADPH-cytochrome p450 Reductase, Chain A, domain 3"/>
    <property type="match status" value="1"/>
</dbReference>
<dbReference type="SUPFAM" id="SSF52218">
    <property type="entry name" value="Flavoproteins"/>
    <property type="match status" value="1"/>
</dbReference>
<evidence type="ECO:0000256" key="9">
    <source>
        <dbReference type="ARBA" id="ARBA00022982"/>
    </source>
</evidence>
<dbReference type="InterPro" id="IPR029039">
    <property type="entry name" value="Flavoprotein-like_sf"/>
</dbReference>
<comment type="cofactor">
    <cofactor evidence="1">
        <name>FMN</name>
        <dbReference type="ChEBI" id="CHEBI:58210"/>
    </cofactor>
</comment>
<keyword evidence="3" id="KW-0813">Transport</keyword>
<evidence type="ECO:0000259" key="13">
    <source>
        <dbReference type="PROSITE" id="PS51384"/>
    </source>
</evidence>
<dbReference type="Pfam" id="PF00175">
    <property type="entry name" value="NAD_binding_1"/>
    <property type="match status" value="1"/>
</dbReference>
<dbReference type="InterPro" id="IPR008254">
    <property type="entry name" value="Flavodoxin/NO_synth"/>
</dbReference>
<evidence type="ECO:0000256" key="1">
    <source>
        <dbReference type="ARBA" id="ARBA00001917"/>
    </source>
</evidence>
<dbReference type="PRINTS" id="PR00371">
    <property type="entry name" value="FPNCR"/>
</dbReference>
<dbReference type="PIRSF" id="PIRSF000207">
    <property type="entry name" value="SiR-FP_CysJ"/>
    <property type="match status" value="1"/>
</dbReference>
<dbReference type="InterPro" id="IPR023173">
    <property type="entry name" value="NADPH_Cyt_P450_Rdtase_alpha"/>
</dbReference>
<dbReference type="PANTHER" id="PTHR19384">
    <property type="entry name" value="NITRIC OXIDE SYNTHASE-RELATED"/>
    <property type="match status" value="1"/>
</dbReference>
<evidence type="ECO:0000256" key="6">
    <source>
        <dbReference type="ARBA" id="ARBA00022643"/>
    </source>
</evidence>
<dbReference type="SUPFAM" id="SSF63380">
    <property type="entry name" value="Riboflavin synthase domain-like"/>
    <property type="match status" value="1"/>
</dbReference>
<dbReference type="Gene3D" id="2.40.30.10">
    <property type="entry name" value="Translation factors"/>
    <property type="match status" value="1"/>
</dbReference>
<dbReference type="RefSeq" id="WP_345237101.1">
    <property type="nucleotide sequence ID" value="NZ_BAABGZ010000068.1"/>
</dbReference>
<dbReference type="Gene3D" id="3.40.50.360">
    <property type="match status" value="1"/>
</dbReference>
<protein>
    <submittedName>
        <fullName evidence="14">Assimilatory sulfite reductase (NADPH) flavoprotein subunit</fullName>
    </submittedName>
</protein>
<dbReference type="EMBL" id="BAABGZ010000068">
    <property type="protein sequence ID" value="GAA4363298.1"/>
    <property type="molecule type" value="Genomic_DNA"/>
</dbReference>
<keyword evidence="6" id="KW-0288">FMN</keyword>
<comment type="cofactor">
    <cofactor evidence="2">
        <name>FAD</name>
        <dbReference type="ChEBI" id="CHEBI:57692"/>
    </cofactor>
</comment>
<dbReference type="SUPFAM" id="SSF52343">
    <property type="entry name" value="Ferredoxin reductase-like, C-terminal NADP-linked domain"/>
    <property type="match status" value="1"/>
</dbReference>
<feature type="domain" description="Flavodoxin-like" evidence="12">
    <location>
        <begin position="64"/>
        <end position="203"/>
    </location>
</feature>
<organism evidence="14 15">
    <name type="scientific">Hymenobacter saemangeumensis</name>
    <dbReference type="NCBI Taxonomy" id="1084522"/>
    <lineage>
        <taxon>Bacteria</taxon>
        <taxon>Pseudomonadati</taxon>
        <taxon>Bacteroidota</taxon>
        <taxon>Cytophagia</taxon>
        <taxon>Cytophagales</taxon>
        <taxon>Hymenobacteraceae</taxon>
        <taxon>Hymenobacter</taxon>
    </lineage>
</organism>
<evidence type="ECO:0000313" key="15">
    <source>
        <dbReference type="Proteomes" id="UP001501153"/>
    </source>
</evidence>
<evidence type="ECO:0000256" key="11">
    <source>
        <dbReference type="ARBA" id="ARBA00023192"/>
    </source>
</evidence>
<dbReference type="InterPro" id="IPR001709">
    <property type="entry name" value="Flavoprot_Pyr_Nucl_cyt_Rdtase"/>
</dbReference>
<keyword evidence="10" id="KW-0560">Oxidoreductase</keyword>
<evidence type="ECO:0000256" key="5">
    <source>
        <dbReference type="ARBA" id="ARBA00022630"/>
    </source>
</evidence>
<dbReference type="PROSITE" id="PS51384">
    <property type="entry name" value="FAD_FR"/>
    <property type="match status" value="1"/>
</dbReference>
<gene>
    <name evidence="14" type="ORF">GCM10023185_31910</name>
</gene>
<keyword evidence="8" id="KW-0521">NADP</keyword>
<dbReference type="CDD" id="cd06199">
    <property type="entry name" value="SiR"/>
    <property type="match status" value="1"/>
</dbReference>
<evidence type="ECO:0000256" key="10">
    <source>
        <dbReference type="ARBA" id="ARBA00023002"/>
    </source>
</evidence>
<sequence length="621" mass="67973">MFINPNKPSGFDEATLNSLAQGLNQQQLLWLSGYLYGRAGTDAPAFSTEAAAESASPPASLPRLTILYGSQTGNSKKVALQAAEAARQRGLSEVAVLDMNDYAGRSLAAERRLLLVVSTQGEGEPPIAAEELHQFLRSSRAPKLPELRYAVLALGDRSYLQFCQTGQDFDEQLAALGASRLLERTDCDVDFQEPARQWISRVLDKLAAEAELAAVSVAQAARASSASRIAVAAGSAPSFPAEVGLEEAPEYTRQNPLPAPLLEKIQLNGRGSTKETYHLELSLAGSGLHYEPGDSLAVLPRNGARLVEEVLRAAHLPPDAPVQLNGTELDLGQALFDERELSVLTRDVLERYASLAPQHAGLQELLDGERARLQHYLYGRDVADLLTEFPVELSAQHLMAVLRPLQPRAYSIASSLLAYPDEAHLTVGAVRYQAKGRRRQGAASTYLADQLRLGDTARVFVERNEYFKLPTDSDTDIIMVGAGTGVAPFRAFVQERVARGASGRNWLLFGNPHFTTDFLYQTEWQQHLKKGGLHQLSLAFSRDQAEKRYVQHALLENARDVFGWLENGAHFYVCGDKARLGSAVLAALTQVVQQQGGLSAEAAGAYVRELRKQRRYLEDVY</sequence>
<evidence type="ECO:0000256" key="7">
    <source>
        <dbReference type="ARBA" id="ARBA00022827"/>
    </source>
</evidence>
<dbReference type="InterPro" id="IPR039261">
    <property type="entry name" value="FNR_nucleotide-bd"/>
</dbReference>
<dbReference type="InterPro" id="IPR017938">
    <property type="entry name" value="Riboflavin_synthase-like_b-brl"/>
</dbReference>
<keyword evidence="15" id="KW-1185">Reference proteome</keyword>
<keyword evidence="11" id="KW-0198">Cysteine biosynthesis</keyword>
<dbReference type="Gene3D" id="3.40.50.80">
    <property type="entry name" value="Nucleotide-binding domain of ferredoxin-NADP reductase (FNR) module"/>
    <property type="match status" value="1"/>
</dbReference>
<accession>A0ABP8IME2</accession>
<dbReference type="PROSITE" id="PS50902">
    <property type="entry name" value="FLAVODOXIN_LIKE"/>
    <property type="match status" value="1"/>
</dbReference>
<dbReference type="InterPro" id="IPR001433">
    <property type="entry name" value="OxRdtase_FAD/NAD-bd"/>
</dbReference>
<evidence type="ECO:0000256" key="8">
    <source>
        <dbReference type="ARBA" id="ARBA00022857"/>
    </source>
</evidence>
<dbReference type="InterPro" id="IPR017927">
    <property type="entry name" value="FAD-bd_FR_type"/>
</dbReference>
<dbReference type="NCBIfam" id="TIGR01931">
    <property type="entry name" value="cysJ"/>
    <property type="match status" value="1"/>
</dbReference>
<name>A0ABP8IME2_9BACT</name>
<dbReference type="InterPro" id="IPR003097">
    <property type="entry name" value="CysJ-like_FAD-binding"/>
</dbReference>
<keyword evidence="7" id="KW-0274">FAD</keyword>
<evidence type="ECO:0000259" key="12">
    <source>
        <dbReference type="PROSITE" id="PS50902"/>
    </source>
</evidence>
<evidence type="ECO:0000256" key="4">
    <source>
        <dbReference type="ARBA" id="ARBA00022605"/>
    </source>
</evidence>
<dbReference type="InterPro" id="IPR010199">
    <property type="entry name" value="CysJ"/>
</dbReference>
<keyword evidence="5" id="KW-0285">Flavoprotein</keyword>
<dbReference type="Pfam" id="PF00667">
    <property type="entry name" value="FAD_binding_1"/>
    <property type="match status" value="1"/>
</dbReference>
<comment type="caution">
    <text evidence="14">The sequence shown here is derived from an EMBL/GenBank/DDBJ whole genome shotgun (WGS) entry which is preliminary data.</text>
</comment>
<dbReference type="Pfam" id="PF00258">
    <property type="entry name" value="Flavodoxin_1"/>
    <property type="match status" value="1"/>
</dbReference>
<feature type="domain" description="FAD-binding FR-type" evidence="13">
    <location>
        <begin position="254"/>
        <end position="470"/>
    </location>
</feature>
<keyword evidence="4" id="KW-0028">Amino-acid biosynthesis</keyword>
<reference evidence="15" key="1">
    <citation type="journal article" date="2019" name="Int. J. Syst. Evol. Microbiol.">
        <title>The Global Catalogue of Microorganisms (GCM) 10K type strain sequencing project: providing services to taxonomists for standard genome sequencing and annotation.</title>
        <authorList>
            <consortium name="The Broad Institute Genomics Platform"/>
            <consortium name="The Broad Institute Genome Sequencing Center for Infectious Disease"/>
            <person name="Wu L."/>
            <person name="Ma J."/>
        </authorList>
    </citation>
    <scope>NUCLEOTIDE SEQUENCE [LARGE SCALE GENOMIC DNA]</scope>
    <source>
        <strain evidence="15">JCM 17923</strain>
    </source>
</reference>
<evidence type="ECO:0000256" key="3">
    <source>
        <dbReference type="ARBA" id="ARBA00022448"/>
    </source>
</evidence>
<dbReference type="PANTHER" id="PTHR19384:SF128">
    <property type="entry name" value="NADPH OXIDOREDUCTASE A"/>
    <property type="match status" value="1"/>
</dbReference>
<evidence type="ECO:0000313" key="14">
    <source>
        <dbReference type="EMBL" id="GAA4363298.1"/>
    </source>
</evidence>
<evidence type="ECO:0000256" key="2">
    <source>
        <dbReference type="ARBA" id="ARBA00001974"/>
    </source>
</evidence>
<keyword evidence="9" id="KW-0249">Electron transport</keyword>
<proteinExistence type="predicted"/>
<dbReference type="PRINTS" id="PR00369">
    <property type="entry name" value="FLAVODOXIN"/>
</dbReference>